<sequence length="628" mass="72586">MDEQDNSLRIVTLAGHILTRDRAAINVIMRNPEQALGQKFDAIKTFVDSLKPGALLENERQINSVVIANDSIMRHRVLQIAVAFLRRALMVGAPQVTLNTIQNLLNDYETHVKKDILDETVIEGFLNNASALYNELRDNNILPFIKNAEKQAPSRTEKEKPSLEQMVQTPLPPTGEKELQQEIIASPPVIRNEQDFDKLNIRQLSDYINRNNRKLLNYTAAHESVDDVRNFAKAVWRANNAPDYTEQTPMPEQSWQSPQQTPAYTEQTPMPEQSWQSPQQTPAYTEQTPMPEQSWQSPQQTPAYTEQTPMPEQGWQSPQQTPNLQPMQTPNPVYEWEEKLREMFPSDLSLQSQKESSSSNGSTVGGFTRRRRRRAPPLPELSSEEEEDPPKNVNQQMYSSEEDEPDKELARKRRREEDKNYLRLKALELSKYAGVNERMEKIVQVTKAMQQTYDYCNCKNTISGTPSAVTFVQLLRRLNTYNLSHVEMTVNFYELLYPLTLYDDESNRIVSYIFAATNYFQNCAKNFGNMRVDFNKYGPFPQIDSLVMFVIKFNFLCDLQAFFGKIDTLPMLAQPNIKVHTVLVMRDKIVKLAFNELQYDTTLKTDNRRDPKHLQRLIQLMNADFNVI</sequence>
<feature type="region of interest" description="Disordered" evidence="1">
    <location>
        <begin position="150"/>
        <end position="175"/>
    </location>
</feature>
<dbReference type="EMBL" id="AP009046">
    <property type="protein sequence ID" value="BAE72338.1"/>
    <property type="molecule type" value="Genomic_DNA"/>
</dbReference>
<accession>Q2NNY4</accession>
<gene>
    <name evidence="2" type="primary">p87</name>
    <name evidence="2" type="ORF">HynVgp049</name>
</gene>
<keyword evidence="3" id="KW-1185">Reference proteome</keyword>
<feature type="compositionally biased region" description="Low complexity" evidence="1">
    <location>
        <begin position="347"/>
        <end position="362"/>
    </location>
</feature>
<protein>
    <submittedName>
        <fullName evidence="2">P87</fullName>
    </submittedName>
</protein>
<dbReference type="KEGG" id="vg:3890511"/>
<feature type="region of interest" description="Disordered" evidence="1">
    <location>
        <begin position="242"/>
        <end position="330"/>
    </location>
</feature>
<dbReference type="CDD" id="cd22541">
    <property type="entry name" value="SP5_N"/>
    <property type="match status" value="1"/>
</dbReference>
<reference evidence="2 3" key="2">
    <citation type="journal article" date="2004" name="Virology">
        <title>Identification and functional analysis of Hyphantria cunea nucleopolyhedrovirus iap genes.</title>
        <authorList>
            <person name="Ikeda M."/>
            <person name="Yanagimoto K."/>
            <person name="Kobayashi M."/>
        </authorList>
    </citation>
    <scope>NUCLEOTIDE SEQUENCE [LARGE SCALE GENOMIC DNA]</scope>
</reference>
<evidence type="ECO:0000313" key="2">
    <source>
        <dbReference type="EMBL" id="BAE72338.1"/>
    </source>
</evidence>
<dbReference type="PIRSF" id="PIRSF003639">
    <property type="entry name" value="Nucleo_P87"/>
    <property type="match status" value="1"/>
</dbReference>
<organismHost>
    <name type="scientific">Lepidoptera</name>
    <name type="common">moths &amp; butterflies</name>
    <dbReference type="NCBI Taxonomy" id="7088"/>
</organismHost>
<reference evidence="2 3" key="3">
    <citation type="journal article" date="2006" name="J. Gen. Virol.">
        <title>Gene organization and complete sequence of the Hyphantria cunea nucleopolyhedrovirus genome.</title>
        <authorList>
            <person name="Ikeda M."/>
            <person name="Shikata M."/>
            <person name="Shirata N."/>
            <person name="Chaeychomsri S."/>
            <person name="Kobayashi M."/>
        </authorList>
    </citation>
    <scope>NUCLEOTIDE SEQUENCE [LARGE SCALE GENOMIC DNA]</scope>
</reference>
<reference evidence="2 3" key="1">
    <citation type="journal article" date="2002" name="Virus Genes">
        <title>Identification and characterization of Hyphantria cunea nucleopolyhedrovirus homologous repeated regions.</title>
        <authorList>
            <person name="FelipeAlves C.A."/>
            <person name="Ikeda M."/>
            <person name="Kobayashi M."/>
        </authorList>
    </citation>
    <scope>NUCLEOTIDE SEQUENCE [LARGE SCALE GENOMIC DNA]</scope>
</reference>
<proteinExistence type="predicted"/>
<organism evidence="2 3">
    <name type="scientific">Hyphantria cunea nuclear polyhedrosis virus</name>
    <name type="common">HcNPV</name>
    <dbReference type="NCBI Taxonomy" id="28288"/>
    <lineage>
        <taxon>Viruses</taxon>
        <taxon>Viruses incertae sedis</taxon>
        <taxon>Naldaviricetes</taxon>
        <taxon>Lefavirales</taxon>
        <taxon>Baculoviridae</taxon>
        <taxon>Alphabaculovirus</taxon>
        <taxon>Alphabaculovirus hycuneae</taxon>
    </lineage>
</organism>
<evidence type="ECO:0000313" key="3">
    <source>
        <dbReference type="Proteomes" id="UP000202376"/>
    </source>
</evidence>
<name>Q2NNY4_NPVHC</name>
<dbReference type="GO" id="GO:0019028">
    <property type="term" value="C:viral capsid"/>
    <property type="evidence" value="ECO:0007669"/>
    <property type="project" value="InterPro"/>
</dbReference>
<dbReference type="RefSeq" id="YP_473237.1">
    <property type="nucleotide sequence ID" value="NC_007767.1"/>
</dbReference>
<evidence type="ECO:0000256" key="1">
    <source>
        <dbReference type="SAM" id="MobiDB-lite"/>
    </source>
</evidence>
<dbReference type="OrthoDB" id="1682at10239"/>
<dbReference type="InterPro" id="IPR009893">
    <property type="entry name" value="Nucleo_P80/P87"/>
</dbReference>
<feature type="region of interest" description="Disordered" evidence="1">
    <location>
        <begin position="347"/>
        <end position="414"/>
    </location>
</feature>
<feature type="compositionally biased region" description="Polar residues" evidence="1">
    <location>
        <begin position="245"/>
        <end position="330"/>
    </location>
</feature>
<dbReference type="GeneID" id="3890511"/>
<dbReference type="Proteomes" id="UP000202376">
    <property type="component" value="Segment"/>
</dbReference>
<dbReference type="Pfam" id="PF07267">
    <property type="entry name" value="Nucleo_P87"/>
    <property type="match status" value="2"/>
</dbReference>